<feature type="chain" id="PRO_5003699490" evidence="2">
    <location>
        <begin position="24"/>
        <end position="159"/>
    </location>
</feature>
<keyword evidence="4" id="KW-1185">Reference proteome</keyword>
<proteinExistence type="predicted"/>
<protein>
    <submittedName>
        <fullName evidence="3">Uncharacterized protein</fullName>
    </submittedName>
</protein>
<feature type="compositionally biased region" description="Polar residues" evidence="1">
    <location>
        <begin position="47"/>
        <end position="66"/>
    </location>
</feature>
<dbReference type="AlphaFoldDB" id="I4Z4U3"/>
<evidence type="ECO:0000313" key="4">
    <source>
        <dbReference type="Proteomes" id="UP000003947"/>
    </source>
</evidence>
<feature type="compositionally biased region" description="Polar residues" evidence="1">
    <location>
        <begin position="85"/>
        <end position="120"/>
    </location>
</feature>
<name>I4Z4U3_9HYPH</name>
<dbReference type="HOGENOM" id="CLU_1824141_0_0_5"/>
<evidence type="ECO:0000256" key="1">
    <source>
        <dbReference type="SAM" id="MobiDB-lite"/>
    </source>
</evidence>
<evidence type="ECO:0000313" key="3">
    <source>
        <dbReference type="EMBL" id="EIM31235.1"/>
    </source>
</evidence>
<evidence type="ECO:0000256" key="2">
    <source>
        <dbReference type="SAM" id="SignalP"/>
    </source>
</evidence>
<feature type="region of interest" description="Disordered" evidence="1">
    <location>
        <begin position="35"/>
        <end position="120"/>
    </location>
</feature>
<keyword evidence="2" id="KW-0732">Signal</keyword>
<organism evidence="3 4">
    <name type="scientific">Microvirga lotononidis</name>
    <dbReference type="NCBI Taxonomy" id="864069"/>
    <lineage>
        <taxon>Bacteria</taxon>
        <taxon>Pseudomonadati</taxon>
        <taxon>Pseudomonadota</taxon>
        <taxon>Alphaproteobacteria</taxon>
        <taxon>Hyphomicrobiales</taxon>
        <taxon>Methylobacteriaceae</taxon>
        <taxon>Microvirga</taxon>
    </lineage>
</organism>
<feature type="signal peptide" evidence="2">
    <location>
        <begin position="1"/>
        <end position="23"/>
    </location>
</feature>
<dbReference type="Proteomes" id="UP000003947">
    <property type="component" value="Unassembled WGS sequence"/>
</dbReference>
<gene>
    <name evidence="3" type="ORF">MicloDRAFT_00002250</name>
</gene>
<sequence precursor="true">MMANTFIVVGVIALGASVGAAWAGPCAERIDSVSKQMASRDAGSGPINPSGSQATQGGAVNSTGTIQVPKAGELPKTEATPAMNAVTQGRATSPADTRAQTQGQPTSAQVAQGAGNASGSDNVRQAMAALDRARTFDRDGKETDCMSAVQEADRLFAPK</sequence>
<reference evidence="3 4" key="1">
    <citation type="submission" date="2012-02" db="EMBL/GenBank/DDBJ databases">
        <title>Improved High-Quality Draft sequence of Microvirga sp. WSM3557.</title>
        <authorList>
            <consortium name="US DOE Joint Genome Institute"/>
            <person name="Lucas S."/>
            <person name="Han J."/>
            <person name="Lapidus A."/>
            <person name="Cheng J.-F."/>
            <person name="Goodwin L."/>
            <person name="Pitluck S."/>
            <person name="Peters L."/>
            <person name="Zhang X."/>
            <person name="Detter J.C."/>
            <person name="Han C."/>
            <person name="Tapia R."/>
            <person name="Land M."/>
            <person name="Hauser L."/>
            <person name="Kyrpides N."/>
            <person name="Ivanova N."/>
            <person name="Pagani I."/>
            <person name="Brau L."/>
            <person name="Yates R."/>
            <person name="O'Hara G."/>
            <person name="Rui T."/>
            <person name="Howieson J."/>
            <person name="Reeve W."/>
            <person name="Woyke T."/>
        </authorList>
    </citation>
    <scope>NUCLEOTIDE SEQUENCE [LARGE SCALE GENOMIC DNA]</scope>
    <source>
        <strain evidence="3 4">WSM3557</strain>
    </source>
</reference>
<dbReference type="eggNOG" id="ENOG5033K4G">
    <property type="taxonomic scope" value="Bacteria"/>
</dbReference>
<dbReference type="STRING" id="864069.MicloDRAFT_00002250"/>
<accession>I4Z4U3</accession>
<dbReference type="PATRIC" id="fig|864069.3.peg.235"/>
<dbReference type="EMBL" id="JH660633">
    <property type="protein sequence ID" value="EIM31235.1"/>
    <property type="molecule type" value="Genomic_DNA"/>
</dbReference>